<evidence type="ECO:0000259" key="1">
    <source>
        <dbReference type="Pfam" id="PF24322"/>
    </source>
</evidence>
<organism evidence="2 5">
    <name type="scientific">Scandinavium lactucae</name>
    <dbReference type="NCBI Taxonomy" id="3095028"/>
    <lineage>
        <taxon>Bacteria</taxon>
        <taxon>Pseudomonadati</taxon>
        <taxon>Pseudomonadota</taxon>
        <taxon>Gammaproteobacteria</taxon>
        <taxon>Enterobacterales</taxon>
        <taxon>Enterobacteriaceae</taxon>
        <taxon>Scandinavium</taxon>
    </lineage>
</organism>
<reference evidence="2 4" key="1">
    <citation type="submission" date="2023-11" db="EMBL/GenBank/DDBJ databases">
        <title>Scandinavium wanjuensis sp. nov., isolated from lettuce South Korea.</title>
        <authorList>
            <person name="Park J."/>
            <person name="Park S."/>
            <person name="Oh K.K."/>
            <person name="Cho G.S."/>
            <person name="Franz C.M.A.P."/>
        </authorList>
    </citation>
    <scope>NUCLEOTIDE SEQUENCE</scope>
    <source>
        <strain evidence="2">V105_12</strain>
        <strain evidence="3 4">V105_6</strain>
    </source>
</reference>
<dbReference type="Proteomes" id="UP001282336">
    <property type="component" value="Unassembled WGS sequence"/>
</dbReference>
<dbReference type="Pfam" id="PF24322">
    <property type="entry name" value="Tle3"/>
    <property type="match status" value="1"/>
</dbReference>
<comment type="caution">
    <text evidence="2">The sequence shown here is derived from an EMBL/GenBank/DDBJ whole genome shotgun (WGS) entry which is preliminary data.</text>
</comment>
<proteinExistence type="predicted"/>
<dbReference type="AlphaFoldDB" id="A0AAJ2SAI9"/>
<dbReference type="EMBL" id="JAWXRD010000038">
    <property type="protein sequence ID" value="MDX6041899.1"/>
    <property type="molecule type" value="Genomic_DNA"/>
</dbReference>
<name>A0AAJ2SAI9_9ENTR</name>
<evidence type="ECO:0000313" key="4">
    <source>
        <dbReference type="Proteomes" id="UP001275664"/>
    </source>
</evidence>
<feature type="domain" description="T6SS Tle3 phospholipase effector alpha/beta" evidence="1">
    <location>
        <begin position="41"/>
        <end position="208"/>
    </location>
</feature>
<protein>
    <recommendedName>
        <fullName evidence="1">T6SS Tle3 phospholipase effector alpha/beta domain-containing protein</fullName>
    </recommendedName>
</protein>
<sequence length="242" mass="26988">MTDTTKKSPYAPRVISEGDIPVHKDLGEVAQTCRVAVPRPMPCIVILVHGVNDVGEAYQNQEKGIIAGLSKRLARTDLYAHGWRDFIMMHNEEAQKKIKEPGRSPVIPFYWGYKPVTHADYKADQQRYKAEVSKLSSQARLPYDAYQEDNAKNKAALGNDEKSPFKFQNDNFKNGLDVNFAKGGGTFANATTCIPDMLGPGALPWPLPVSVRCTRMEAIIPIPFSLIRTVSISFLPPSVWRI</sequence>
<evidence type="ECO:0000313" key="2">
    <source>
        <dbReference type="EMBL" id="MDX6032947.1"/>
    </source>
</evidence>
<dbReference type="Proteomes" id="UP001275664">
    <property type="component" value="Unassembled WGS sequence"/>
</dbReference>
<dbReference type="InterPro" id="IPR056221">
    <property type="entry name" value="Tle3_ab_dom"/>
</dbReference>
<evidence type="ECO:0000313" key="5">
    <source>
        <dbReference type="Proteomes" id="UP001282336"/>
    </source>
</evidence>
<gene>
    <name evidence="3" type="ORF">SIK69_17055</name>
    <name evidence="2" type="ORF">SIL20_15690</name>
</gene>
<evidence type="ECO:0000313" key="3">
    <source>
        <dbReference type="EMBL" id="MDX6041899.1"/>
    </source>
</evidence>
<dbReference type="EMBL" id="JAWXRC010000038">
    <property type="protein sequence ID" value="MDX6032947.1"/>
    <property type="molecule type" value="Genomic_DNA"/>
</dbReference>
<dbReference type="RefSeq" id="WP_319629428.1">
    <property type="nucleotide sequence ID" value="NZ_JAWXRB010000040.1"/>
</dbReference>
<keyword evidence="4" id="KW-1185">Reference proteome</keyword>
<accession>A0AAJ2SAI9</accession>